<dbReference type="AlphaFoldDB" id="A0A1R3GNY3"/>
<feature type="domain" description="RRM" evidence="8">
    <location>
        <begin position="303"/>
        <end position="381"/>
    </location>
</feature>
<dbReference type="EMBL" id="AWUE01022071">
    <property type="protein sequence ID" value="OMO59730.1"/>
    <property type="molecule type" value="Genomic_DNA"/>
</dbReference>
<protein>
    <recommendedName>
        <fullName evidence="5">Eukaryotic translation initiation factor 3 subunit G</fullName>
        <shortName evidence="5">eIF3g</shortName>
    </recommendedName>
    <alternativeName>
        <fullName evidence="5">Eukaryotic translation initiation factor 3 RNA-binding subunit</fullName>
        <shortName evidence="5">eIF-3 RNA-binding subunit</shortName>
    </alternativeName>
    <alternativeName>
        <fullName evidence="5">Eukaryotic translation initiation factor 3 subunit 4</fullName>
    </alternativeName>
</protein>
<dbReference type="SMART" id="SM00361">
    <property type="entry name" value="RRM_1"/>
    <property type="match status" value="1"/>
</dbReference>
<dbReference type="GO" id="GO:0005852">
    <property type="term" value="C:eukaryotic translation initiation factor 3 complex"/>
    <property type="evidence" value="ECO:0007669"/>
    <property type="project" value="UniProtKB-UniRule"/>
</dbReference>
<dbReference type="SUPFAM" id="SSF54928">
    <property type="entry name" value="RNA-binding domain, RBD"/>
    <property type="match status" value="1"/>
</dbReference>
<evidence type="ECO:0000256" key="5">
    <source>
        <dbReference type="HAMAP-Rule" id="MF_03006"/>
    </source>
</evidence>
<evidence type="ECO:0000313" key="9">
    <source>
        <dbReference type="EMBL" id="OMO59730.1"/>
    </source>
</evidence>
<dbReference type="InterPro" id="IPR034240">
    <property type="entry name" value="eIF3G_RRM"/>
</dbReference>
<gene>
    <name evidence="9" type="ORF">COLO4_34086</name>
</gene>
<feature type="compositionally biased region" description="Basic and acidic residues" evidence="7">
    <location>
        <begin position="295"/>
        <end position="304"/>
    </location>
</feature>
<evidence type="ECO:0000256" key="7">
    <source>
        <dbReference type="SAM" id="MobiDB-lite"/>
    </source>
</evidence>
<dbReference type="STRING" id="93759.A0A1R3GNY3"/>
<dbReference type="GO" id="GO:0001732">
    <property type="term" value="P:formation of cytoplasmic translation initiation complex"/>
    <property type="evidence" value="ECO:0007669"/>
    <property type="project" value="UniProtKB-UniRule"/>
</dbReference>
<proteinExistence type="inferred from homology"/>
<evidence type="ECO:0000256" key="4">
    <source>
        <dbReference type="ARBA" id="ARBA00022917"/>
    </source>
</evidence>
<keyword evidence="10" id="KW-1185">Reference proteome</keyword>
<accession>A0A1R3GNY3</accession>
<dbReference type="GO" id="GO:0003743">
    <property type="term" value="F:translation initiation factor activity"/>
    <property type="evidence" value="ECO:0007669"/>
    <property type="project" value="UniProtKB-UniRule"/>
</dbReference>
<keyword evidence="3 6" id="KW-0694">RNA-binding</keyword>
<name>A0A1R3GNY3_9ROSI</name>
<evidence type="ECO:0000256" key="3">
    <source>
        <dbReference type="ARBA" id="ARBA00022884"/>
    </source>
</evidence>
<dbReference type="InterPro" id="IPR000504">
    <property type="entry name" value="RRM_dom"/>
</dbReference>
<evidence type="ECO:0000313" key="10">
    <source>
        <dbReference type="Proteomes" id="UP000187203"/>
    </source>
</evidence>
<dbReference type="CDD" id="cd12933">
    <property type="entry name" value="eIF3G"/>
    <property type="match status" value="1"/>
</dbReference>
<dbReference type="InterPro" id="IPR017334">
    <property type="entry name" value="eIF3_g"/>
</dbReference>
<dbReference type="InterPro" id="IPR024675">
    <property type="entry name" value="eIF3g_N"/>
</dbReference>
<evidence type="ECO:0000256" key="2">
    <source>
        <dbReference type="ARBA" id="ARBA00022540"/>
    </source>
</evidence>
<dbReference type="PANTHER" id="PTHR10352">
    <property type="entry name" value="EUKARYOTIC TRANSLATION INITIATION FACTOR 3 SUBUNIT G"/>
    <property type="match status" value="1"/>
</dbReference>
<dbReference type="Pfam" id="PF12353">
    <property type="entry name" value="eIF3g"/>
    <property type="match status" value="1"/>
</dbReference>
<dbReference type="GO" id="GO:0016282">
    <property type="term" value="C:eukaryotic 43S preinitiation complex"/>
    <property type="evidence" value="ECO:0007669"/>
    <property type="project" value="UniProtKB-UniRule"/>
</dbReference>
<dbReference type="InterPro" id="IPR003954">
    <property type="entry name" value="RRM_euk-type"/>
</dbReference>
<feature type="region of interest" description="Disordered" evidence="7">
    <location>
        <begin position="251"/>
        <end position="312"/>
    </location>
</feature>
<dbReference type="InterPro" id="IPR035979">
    <property type="entry name" value="RBD_domain_sf"/>
</dbReference>
<comment type="subcellular location">
    <subcellularLocation>
        <location evidence="5">Cytoplasm</location>
    </subcellularLocation>
</comment>
<comment type="subunit">
    <text evidence="5">Component of the eukaryotic translation initiation factor 3 (eIF-3) complex.</text>
</comment>
<comment type="caution">
    <text evidence="9">The sequence shown here is derived from an EMBL/GenBank/DDBJ whole genome shotgun (WGS) entry which is preliminary data.</text>
</comment>
<evidence type="ECO:0000259" key="8">
    <source>
        <dbReference type="PROSITE" id="PS50102"/>
    </source>
</evidence>
<dbReference type="OrthoDB" id="1749473at2759"/>
<comment type="similarity">
    <text evidence="5">Belongs to the eIF-3 subunit G family.</text>
</comment>
<dbReference type="Proteomes" id="UP000187203">
    <property type="component" value="Unassembled WGS sequence"/>
</dbReference>
<dbReference type="Gene3D" id="3.30.70.330">
    <property type="match status" value="1"/>
</dbReference>
<dbReference type="SMART" id="SM00360">
    <property type="entry name" value="RRM"/>
    <property type="match status" value="1"/>
</dbReference>
<sequence length="384" mass="43156">MDTDAGNYKKQLFWAEEVDDEVEVVDEEKGDELEAGNPNQLCWVDEVDDEEYGDDEIEPAGNPNKLYWADEFDDEEYGDKLKPFQNPFVNYRTNIPTNTGNTNKLCWADEVDDEGDEVDLSSLLPPREIIGPDENGIKKVIEYKFNEAGQKVKVTSTYRVTKTVTKEYKRVVERRSWAKFGDAVDEDVGSRLTVVSTEDVHLERPRVAGEEEELKAKTEEKKGGFLMVCRTCGKKGDHFTAKCPYKDLIGASNNHDQRPPSSDGTVASSSKATGGGGSTYVPPNQRQGAKLSGADMKRRNEENSIRVSNLSEDAQESDLRELFSPFGQITRVYVAPDRNTGLNRGFAFISFVRKEDAEKAINKLDGYGYDSLILKVEWSQPRSK</sequence>
<keyword evidence="1 5" id="KW-0963">Cytoplasm</keyword>
<feature type="compositionally biased region" description="Polar residues" evidence="7">
    <location>
        <begin position="251"/>
        <end position="263"/>
    </location>
</feature>
<dbReference type="GO" id="GO:0003723">
    <property type="term" value="F:RNA binding"/>
    <property type="evidence" value="ECO:0007669"/>
    <property type="project" value="UniProtKB-UniRule"/>
</dbReference>
<keyword evidence="2 5" id="KW-0396">Initiation factor</keyword>
<reference evidence="10" key="1">
    <citation type="submission" date="2013-09" db="EMBL/GenBank/DDBJ databases">
        <title>Corchorus olitorius genome sequencing.</title>
        <authorList>
            <person name="Alam M."/>
            <person name="Haque M.S."/>
            <person name="Islam M.S."/>
            <person name="Emdad E.M."/>
            <person name="Islam M.M."/>
            <person name="Ahmed B."/>
            <person name="Halim A."/>
            <person name="Hossen Q.M.M."/>
            <person name="Hossain M.Z."/>
            <person name="Ahmed R."/>
            <person name="Khan M.M."/>
            <person name="Islam R."/>
            <person name="Rashid M.M."/>
            <person name="Khan S.A."/>
            <person name="Rahman M.S."/>
            <person name="Alam M."/>
            <person name="Yahiya A.S."/>
            <person name="Khan M.S."/>
            <person name="Azam M.S."/>
            <person name="Haque T."/>
            <person name="Lashkar M.Z.H."/>
            <person name="Akhand A.I."/>
            <person name="Morshed G."/>
            <person name="Roy S."/>
            <person name="Uddin K.S."/>
            <person name="Rabeya T."/>
            <person name="Hossain A.S."/>
            <person name="Chowdhury A."/>
            <person name="Snigdha A.R."/>
            <person name="Mortoza M.S."/>
            <person name="Matin S.A."/>
            <person name="Hoque S.M.E."/>
            <person name="Islam M.K."/>
            <person name="Roy D.K."/>
            <person name="Haider R."/>
            <person name="Moosa M.M."/>
            <person name="Elias S.M."/>
            <person name="Hasan A.M."/>
            <person name="Jahan S."/>
            <person name="Shafiuddin M."/>
            <person name="Mahmood N."/>
            <person name="Shommy N.S."/>
        </authorList>
    </citation>
    <scope>NUCLEOTIDE SEQUENCE [LARGE SCALE GENOMIC DNA]</scope>
    <source>
        <strain evidence="10">cv. O-4</strain>
    </source>
</reference>
<keyword evidence="4 5" id="KW-0648">Protein biosynthesis</keyword>
<dbReference type="InterPro" id="IPR012677">
    <property type="entry name" value="Nucleotide-bd_a/b_plait_sf"/>
</dbReference>
<dbReference type="CDD" id="cd12408">
    <property type="entry name" value="RRM_eIF3G_like"/>
    <property type="match status" value="1"/>
</dbReference>
<dbReference type="PROSITE" id="PS50102">
    <property type="entry name" value="RRM"/>
    <property type="match status" value="1"/>
</dbReference>
<comment type="function">
    <text evidence="5">RNA-binding component of the eukaryotic translation initiation factor 3 (eIF-3) complex, which is involved in protein synthesis of a specialized repertoire of mRNAs and, together with other initiation factors, stimulates binding of mRNA and methionyl-tRNAi to the 40S ribosome. The eIF-3 complex specifically targets and initiates translation of a subset of mRNAs involved in cell proliferation. This subunit can bind 18S rRNA.</text>
</comment>
<evidence type="ECO:0000256" key="1">
    <source>
        <dbReference type="ARBA" id="ARBA00022490"/>
    </source>
</evidence>
<dbReference type="GO" id="GO:0033290">
    <property type="term" value="C:eukaryotic 48S preinitiation complex"/>
    <property type="evidence" value="ECO:0007669"/>
    <property type="project" value="UniProtKB-UniRule"/>
</dbReference>
<organism evidence="9 10">
    <name type="scientific">Corchorus olitorius</name>
    <dbReference type="NCBI Taxonomy" id="93759"/>
    <lineage>
        <taxon>Eukaryota</taxon>
        <taxon>Viridiplantae</taxon>
        <taxon>Streptophyta</taxon>
        <taxon>Embryophyta</taxon>
        <taxon>Tracheophyta</taxon>
        <taxon>Spermatophyta</taxon>
        <taxon>Magnoliopsida</taxon>
        <taxon>eudicotyledons</taxon>
        <taxon>Gunneridae</taxon>
        <taxon>Pentapetalae</taxon>
        <taxon>rosids</taxon>
        <taxon>malvids</taxon>
        <taxon>Malvales</taxon>
        <taxon>Malvaceae</taxon>
        <taxon>Grewioideae</taxon>
        <taxon>Apeibeae</taxon>
        <taxon>Corchorus</taxon>
    </lineage>
</organism>
<evidence type="ECO:0000256" key="6">
    <source>
        <dbReference type="PROSITE-ProRule" id="PRU00176"/>
    </source>
</evidence>
<dbReference type="Pfam" id="PF00076">
    <property type="entry name" value="RRM_1"/>
    <property type="match status" value="1"/>
</dbReference>
<dbReference type="HAMAP" id="MF_03006">
    <property type="entry name" value="eIF3g"/>
    <property type="match status" value="1"/>
</dbReference>